<organism evidence="4 5">
    <name type="scientific">Zancudomyces culisetae</name>
    <name type="common">Gut fungus</name>
    <name type="synonym">Smittium culisetae</name>
    <dbReference type="NCBI Taxonomy" id="1213189"/>
    <lineage>
        <taxon>Eukaryota</taxon>
        <taxon>Fungi</taxon>
        <taxon>Fungi incertae sedis</taxon>
        <taxon>Zoopagomycota</taxon>
        <taxon>Kickxellomycotina</taxon>
        <taxon>Harpellomycetes</taxon>
        <taxon>Harpellales</taxon>
        <taxon>Legeriomycetaceae</taxon>
        <taxon>Zancudomyces</taxon>
    </lineage>
</organism>
<dbReference type="GO" id="GO:0004467">
    <property type="term" value="F:long-chain fatty acid-CoA ligase activity"/>
    <property type="evidence" value="ECO:0007669"/>
    <property type="project" value="TreeGrafter"/>
</dbReference>
<evidence type="ECO:0000256" key="2">
    <source>
        <dbReference type="ARBA" id="ARBA00022840"/>
    </source>
</evidence>
<dbReference type="GO" id="GO:0005524">
    <property type="term" value="F:ATP binding"/>
    <property type="evidence" value="ECO:0007669"/>
    <property type="project" value="UniProtKB-KW"/>
</dbReference>
<keyword evidence="5" id="KW-1185">Reference proteome</keyword>
<dbReference type="PANTHER" id="PTHR43272:SF33">
    <property type="entry name" value="AMP-BINDING DOMAIN-CONTAINING PROTEIN-RELATED"/>
    <property type="match status" value="1"/>
</dbReference>
<evidence type="ECO:0000259" key="3">
    <source>
        <dbReference type="Pfam" id="PF00501"/>
    </source>
</evidence>
<dbReference type="InterPro" id="IPR042099">
    <property type="entry name" value="ANL_N_sf"/>
</dbReference>
<dbReference type="AlphaFoldDB" id="A0A1R1PLC4"/>
<reference evidence="5" key="1">
    <citation type="submission" date="2017-01" db="EMBL/GenBank/DDBJ databases">
        <authorList>
            <person name="Wang Y."/>
            <person name="White M."/>
            <person name="Kvist S."/>
            <person name="Moncalvo J.-M."/>
        </authorList>
    </citation>
    <scope>NUCLEOTIDE SEQUENCE [LARGE SCALE GENOMIC DNA]</scope>
    <source>
        <strain evidence="5">COL-18-3</strain>
    </source>
</reference>
<evidence type="ECO:0000313" key="5">
    <source>
        <dbReference type="Proteomes" id="UP000188320"/>
    </source>
</evidence>
<evidence type="ECO:0000256" key="1">
    <source>
        <dbReference type="ARBA" id="ARBA00022741"/>
    </source>
</evidence>
<dbReference type="Proteomes" id="UP000188320">
    <property type="component" value="Unassembled WGS sequence"/>
</dbReference>
<proteinExistence type="predicted"/>
<dbReference type="GO" id="GO:0005783">
    <property type="term" value="C:endoplasmic reticulum"/>
    <property type="evidence" value="ECO:0007669"/>
    <property type="project" value="TreeGrafter"/>
</dbReference>
<dbReference type="Pfam" id="PF00501">
    <property type="entry name" value="AMP-binding"/>
    <property type="match status" value="1"/>
</dbReference>
<dbReference type="EMBL" id="LSSK01000837">
    <property type="protein sequence ID" value="OMH81733.1"/>
    <property type="molecule type" value="Genomic_DNA"/>
</dbReference>
<dbReference type="OrthoDB" id="1700726at2759"/>
<sequence length="710" mass="78659">MAVNNKLKLVSHTVPNSAAPGYSHILESIELDDPALREKYEKHAGANTVYEVFWNAVKKYPTNKYLGCRPFNRATNMFENYVFITYEQAGAIVNDLASGIIHVLSLHFDLSSPTHKKLIENRNFGVGIYADNRMEWALAERASITQSLFSVALYDTLGASSVEYIINHSELPIIFCSLSKIPKILEMVDRLPTLKVIVSMDNFSNFEGSAVSTNKNNEDEIGHVISGFSPDSIEILKQWAASKSIGLYDFKELRKVGKSNPRPHVPPKPEDSYTLCYTSGTTANPKGVISSHYSYACSTVYGNNFFPENENDTPILLSYLPLAHCYGRLLENVITVLGGIIGYYCGDVSKILEDCQLLKPTLFGGVPRVLNKFYAGLAATTIDSPDPQVRQIGRIAVEEKIKNLKDGKGLVHKVWDEKIFNKAKAILGGNVRRIYSGSAPLEPYVSDFLKVVLITEILEGYGLTETASVVTGQMAGVVTSGDIGSPKPKMQARLRDAPEMEYLTTDKPCPRGELLIRGPLVFDGYLKDEKSTKEALIGDGWLATGDIARFNPDGSISIIDRKKNIFKLSQGEYVAPENLENILMKHNLVAQAFVHGYSTKNCLVGVIVPDPETFVSWAQGVVSSAGGPGKNMSYVELTKNKAVNAALLKELEVHFTKSKTQRFEILKAIHVECTPFDVTTNKLMTPTFKLKRFDAAKYYKDIIDVLYEQV</sequence>
<keyword evidence="1" id="KW-0547">Nucleotide-binding</keyword>
<accession>A0A1R1PLC4</accession>
<evidence type="ECO:0000313" key="4">
    <source>
        <dbReference type="EMBL" id="OMH81733.1"/>
    </source>
</evidence>
<gene>
    <name evidence="4" type="ORF">AX774_g4809</name>
</gene>
<dbReference type="GO" id="GO:0016020">
    <property type="term" value="C:membrane"/>
    <property type="evidence" value="ECO:0007669"/>
    <property type="project" value="TreeGrafter"/>
</dbReference>
<dbReference type="PANTHER" id="PTHR43272">
    <property type="entry name" value="LONG-CHAIN-FATTY-ACID--COA LIGASE"/>
    <property type="match status" value="1"/>
</dbReference>
<feature type="domain" description="AMP-dependent synthetase/ligase" evidence="3">
    <location>
        <begin position="126"/>
        <end position="526"/>
    </location>
</feature>
<protein>
    <submittedName>
        <fullName evidence="4">Long chain acyl-CoA synthetase 7, peroxisomal</fullName>
    </submittedName>
</protein>
<dbReference type="SUPFAM" id="SSF56801">
    <property type="entry name" value="Acetyl-CoA synthetase-like"/>
    <property type="match status" value="1"/>
</dbReference>
<dbReference type="Gene3D" id="3.40.50.12780">
    <property type="entry name" value="N-terminal domain of ligase-like"/>
    <property type="match status" value="1"/>
</dbReference>
<dbReference type="InterPro" id="IPR000873">
    <property type="entry name" value="AMP-dep_synth/lig_dom"/>
</dbReference>
<keyword evidence="2" id="KW-0067">ATP-binding</keyword>
<comment type="caution">
    <text evidence="4">The sequence shown here is derived from an EMBL/GenBank/DDBJ whole genome shotgun (WGS) entry which is preliminary data.</text>
</comment>
<name>A0A1R1PLC4_ZANCU</name>